<evidence type="ECO:0000313" key="2">
    <source>
        <dbReference type="EMBL" id="KAF0045093.1"/>
    </source>
</evidence>
<sequence>MQSRRSAGGRRTSERDRWTAHRKKRKEKKKKKETTWKKRKQRKAETERQWLRCEPGVVYRSGRKVKCKKKKGRLKDLCHKCDVKFKLHESATSISWLSIGGGEGTLVLVERETVEVNNRGPRYREESHCQVHLHTRDGLVLMETCPGSARSVSETAEGRDLSTGHRRTVLPL</sequence>
<organism evidence="2 3">
    <name type="scientific">Scophthalmus maximus</name>
    <name type="common">Turbot</name>
    <name type="synonym">Psetta maxima</name>
    <dbReference type="NCBI Taxonomy" id="52904"/>
    <lineage>
        <taxon>Eukaryota</taxon>
        <taxon>Metazoa</taxon>
        <taxon>Chordata</taxon>
        <taxon>Craniata</taxon>
        <taxon>Vertebrata</taxon>
        <taxon>Euteleostomi</taxon>
        <taxon>Actinopterygii</taxon>
        <taxon>Neopterygii</taxon>
        <taxon>Teleostei</taxon>
        <taxon>Neoteleostei</taxon>
        <taxon>Acanthomorphata</taxon>
        <taxon>Carangaria</taxon>
        <taxon>Pleuronectiformes</taxon>
        <taxon>Pleuronectoidei</taxon>
        <taxon>Scophthalmidae</taxon>
        <taxon>Scophthalmus</taxon>
    </lineage>
</organism>
<reference evidence="2 3" key="1">
    <citation type="submission" date="2019-06" db="EMBL/GenBank/DDBJ databases">
        <title>Draft genomes of female and male turbot (Scophthalmus maximus).</title>
        <authorList>
            <person name="Xu H."/>
            <person name="Xu X.-W."/>
            <person name="Shao C."/>
            <person name="Chen S."/>
        </authorList>
    </citation>
    <scope>NUCLEOTIDE SEQUENCE [LARGE SCALE GENOMIC DNA]</scope>
    <source>
        <strain evidence="2">Ysfricsl-2016a</strain>
        <tissue evidence="2">Blood</tissue>
    </source>
</reference>
<feature type="compositionally biased region" description="Basic residues" evidence="1">
    <location>
        <begin position="20"/>
        <end position="42"/>
    </location>
</feature>
<proteinExistence type="predicted"/>
<gene>
    <name evidence="2" type="ORF">F2P81_001622</name>
</gene>
<feature type="region of interest" description="Disordered" evidence="1">
    <location>
        <begin position="1"/>
        <end position="45"/>
    </location>
</feature>
<dbReference type="AlphaFoldDB" id="A0A6A4TGL7"/>
<protein>
    <submittedName>
        <fullName evidence="2">Uncharacterized protein</fullName>
    </submittedName>
</protein>
<name>A0A6A4TGL7_SCOMX</name>
<dbReference type="Proteomes" id="UP000438429">
    <property type="component" value="Unassembled WGS sequence"/>
</dbReference>
<comment type="caution">
    <text evidence="2">The sequence shown here is derived from an EMBL/GenBank/DDBJ whole genome shotgun (WGS) entry which is preliminary data.</text>
</comment>
<feature type="region of interest" description="Disordered" evidence="1">
    <location>
        <begin position="150"/>
        <end position="172"/>
    </location>
</feature>
<dbReference type="EMBL" id="VEVO01000002">
    <property type="protein sequence ID" value="KAF0045093.1"/>
    <property type="molecule type" value="Genomic_DNA"/>
</dbReference>
<accession>A0A6A4TGL7</accession>
<evidence type="ECO:0000256" key="1">
    <source>
        <dbReference type="SAM" id="MobiDB-lite"/>
    </source>
</evidence>
<evidence type="ECO:0000313" key="3">
    <source>
        <dbReference type="Proteomes" id="UP000438429"/>
    </source>
</evidence>